<dbReference type="KEGG" id="mhey:H2LOC_003290"/>
<dbReference type="NCBIfam" id="TIGR00847">
    <property type="entry name" value="ccoS"/>
    <property type="match status" value="1"/>
</dbReference>
<accession>A0A6B8KEJ7</accession>
<dbReference type="PANTHER" id="PTHR41532">
    <property type="entry name" value="FIXS PROTEIN"/>
    <property type="match status" value="1"/>
</dbReference>
<dbReference type="PANTHER" id="PTHR41532:SF1">
    <property type="entry name" value="FIXS PROTEIN"/>
    <property type="match status" value="1"/>
</dbReference>
<dbReference type="EMBL" id="CP046052">
    <property type="protein sequence ID" value="QGM44790.1"/>
    <property type="molecule type" value="Genomic_DNA"/>
</dbReference>
<dbReference type="OrthoDB" id="9802763at2"/>
<dbReference type="Proteomes" id="UP000309061">
    <property type="component" value="Chromosome"/>
</dbReference>
<organism evidence="1 2">
    <name type="scientific">Methylocystis heyeri</name>
    <dbReference type="NCBI Taxonomy" id="391905"/>
    <lineage>
        <taxon>Bacteria</taxon>
        <taxon>Pseudomonadati</taxon>
        <taxon>Pseudomonadota</taxon>
        <taxon>Alphaproteobacteria</taxon>
        <taxon>Hyphomicrobiales</taxon>
        <taxon>Methylocystaceae</taxon>
        <taxon>Methylocystis</taxon>
    </lineage>
</organism>
<dbReference type="AlphaFoldDB" id="A0A6B8KEJ7"/>
<gene>
    <name evidence="1" type="primary">ccoS</name>
    <name evidence="1" type="ORF">H2LOC_003290</name>
</gene>
<protein>
    <submittedName>
        <fullName evidence="1">Cbb3-type cytochrome oxidase assembly protein CcoS</fullName>
    </submittedName>
</protein>
<dbReference type="Pfam" id="PF03597">
    <property type="entry name" value="FixS"/>
    <property type="match status" value="1"/>
</dbReference>
<evidence type="ECO:0000313" key="1">
    <source>
        <dbReference type="EMBL" id="QGM44790.1"/>
    </source>
</evidence>
<dbReference type="InterPro" id="IPR004714">
    <property type="entry name" value="Cyt_oxidase_maturation_cbb3"/>
</dbReference>
<proteinExistence type="predicted"/>
<dbReference type="RefSeq" id="WP_136495087.1">
    <property type="nucleotide sequence ID" value="NZ_CP046052.1"/>
</dbReference>
<keyword evidence="2" id="KW-1185">Reference proteome</keyword>
<sequence>MTILLFLVPLAVALGFVGLLAFLWSLNTGQYDDLDGAASRVLSNDDLADEDLGGSA</sequence>
<evidence type="ECO:0000313" key="2">
    <source>
        <dbReference type="Proteomes" id="UP000309061"/>
    </source>
</evidence>
<reference evidence="1 2" key="1">
    <citation type="submission" date="2019-11" db="EMBL/GenBank/DDBJ databases">
        <title>The genome sequence of Methylocystis heyeri.</title>
        <authorList>
            <person name="Oshkin I.Y."/>
            <person name="Miroshnikov K."/>
            <person name="Dedysh S.N."/>
        </authorList>
    </citation>
    <scope>NUCLEOTIDE SEQUENCE [LARGE SCALE GENOMIC DNA]</scope>
    <source>
        <strain evidence="1 2">H2</strain>
    </source>
</reference>
<name>A0A6B8KEJ7_9HYPH</name>